<dbReference type="PANTHER" id="PTHR44329">
    <property type="entry name" value="SERINE/THREONINE-PROTEIN KINASE TNNI3K-RELATED"/>
    <property type="match status" value="1"/>
</dbReference>
<name>A0AAV1I3C1_9CHLO</name>
<dbReference type="PROSITE" id="PS00107">
    <property type="entry name" value="PROTEIN_KINASE_ATP"/>
    <property type="match status" value="1"/>
</dbReference>
<sequence length="268" mass="29360">MLGRGSFGTVYEAQWQARHVAVKVIPNVAEAAEPIEAIIGKKLRHAHVVETYSFERNPHKKGEAWILLEFCGGGSLLQAVRKGTFKDAAGRGGFNIARVVGTALEIAQGMDYLHSRDVLHSDLNCSNVLLTTEGAAKISDFGLSRAFCGQTQATETFGTLSHAPPELVGKGKLSRGADVYAFGVMLVELTRGERAYQGLQPFQVMYAKLCADKESYQLTFPEDTPEPLVSLGRACMQRDHKLRPPFPEVVARLQALRSRVATQSREES</sequence>
<dbReference type="GO" id="GO:0005524">
    <property type="term" value="F:ATP binding"/>
    <property type="evidence" value="ECO:0007669"/>
    <property type="project" value="UniProtKB-UniRule"/>
</dbReference>
<dbReference type="SUPFAM" id="SSF56112">
    <property type="entry name" value="Protein kinase-like (PK-like)"/>
    <property type="match status" value="1"/>
</dbReference>
<dbReference type="Proteomes" id="UP001314263">
    <property type="component" value="Unassembled WGS sequence"/>
</dbReference>
<dbReference type="PIRSF" id="PIRSF000654">
    <property type="entry name" value="Integrin-linked_kinase"/>
    <property type="match status" value="1"/>
</dbReference>
<reference evidence="3 4" key="1">
    <citation type="submission" date="2023-10" db="EMBL/GenBank/DDBJ databases">
        <authorList>
            <person name="Maclean D."/>
            <person name="Macfadyen A."/>
        </authorList>
    </citation>
    <scope>NUCLEOTIDE SEQUENCE [LARGE SCALE GENOMIC DNA]</scope>
</reference>
<feature type="domain" description="Protein kinase" evidence="2">
    <location>
        <begin position="1"/>
        <end position="256"/>
    </location>
</feature>
<dbReference type="PANTHER" id="PTHR44329:SF214">
    <property type="entry name" value="PROTEIN KINASE DOMAIN-CONTAINING PROTEIN"/>
    <property type="match status" value="1"/>
</dbReference>
<dbReference type="Gene3D" id="3.30.200.20">
    <property type="entry name" value="Phosphorylase Kinase, domain 1"/>
    <property type="match status" value="1"/>
</dbReference>
<protein>
    <recommendedName>
        <fullName evidence="2">Protein kinase domain-containing protein</fullName>
    </recommendedName>
</protein>
<keyword evidence="4" id="KW-1185">Reference proteome</keyword>
<dbReference type="Gene3D" id="1.10.510.10">
    <property type="entry name" value="Transferase(Phosphotransferase) domain 1"/>
    <property type="match status" value="1"/>
</dbReference>
<evidence type="ECO:0000259" key="2">
    <source>
        <dbReference type="PROSITE" id="PS50011"/>
    </source>
</evidence>
<dbReference type="InterPro" id="IPR051681">
    <property type="entry name" value="Ser/Thr_Kinases-Pseudokinases"/>
</dbReference>
<organism evidence="3 4">
    <name type="scientific">Coccomyxa viridis</name>
    <dbReference type="NCBI Taxonomy" id="1274662"/>
    <lineage>
        <taxon>Eukaryota</taxon>
        <taxon>Viridiplantae</taxon>
        <taxon>Chlorophyta</taxon>
        <taxon>core chlorophytes</taxon>
        <taxon>Trebouxiophyceae</taxon>
        <taxon>Trebouxiophyceae incertae sedis</taxon>
        <taxon>Coccomyxaceae</taxon>
        <taxon>Coccomyxa</taxon>
    </lineage>
</organism>
<dbReference type="InterPro" id="IPR001245">
    <property type="entry name" value="Ser-Thr/Tyr_kinase_cat_dom"/>
</dbReference>
<gene>
    <name evidence="3" type="ORF">CVIRNUC_003584</name>
</gene>
<dbReference type="InterPro" id="IPR011009">
    <property type="entry name" value="Kinase-like_dom_sf"/>
</dbReference>
<evidence type="ECO:0000313" key="4">
    <source>
        <dbReference type="Proteomes" id="UP001314263"/>
    </source>
</evidence>
<proteinExistence type="predicted"/>
<keyword evidence="1" id="KW-0547">Nucleotide-binding</keyword>
<feature type="binding site" evidence="1">
    <location>
        <position position="23"/>
    </location>
    <ligand>
        <name>ATP</name>
        <dbReference type="ChEBI" id="CHEBI:30616"/>
    </ligand>
</feature>
<evidence type="ECO:0000256" key="1">
    <source>
        <dbReference type="PROSITE-ProRule" id="PRU10141"/>
    </source>
</evidence>
<dbReference type="EMBL" id="CAUYUE010000004">
    <property type="protein sequence ID" value="CAK0768637.1"/>
    <property type="molecule type" value="Genomic_DNA"/>
</dbReference>
<dbReference type="Pfam" id="PF07714">
    <property type="entry name" value="PK_Tyr_Ser-Thr"/>
    <property type="match status" value="1"/>
</dbReference>
<dbReference type="GO" id="GO:0004674">
    <property type="term" value="F:protein serine/threonine kinase activity"/>
    <property type="evidence" value="ECO:0007669"/>
    <property type="project" value="TreeGrafter"/>
</dbReference>
<keyword evidence="1" id="KW-0067">ATP-binding</keyword>
<dbReference type="InterPro" id="IPR017441">
    <property type="entry name" value="Protein_kinase_ATP_BS"/>
</dbReference>
<dbReference type="InterPro" id="IPR000719">
    <property type="entry name" value="Prot_kinase_dom"/>
</dbReference>
<evidence type="ECO:0000313" key="3">
    <source>
        <dbReference type="EMBL" id="CAK0768637.1"/>
    </source>
</evidence>
<dbReference type="PROSITE" id="PS50011">
    <property type="entry name" value="PROTEIN_KINASE_DOM"/>
    <property type="match status" value="1"/>
</dbReference>
<comment type="caution">
    <text evidence="3">The sequence shown here is derived from an EMBL/GenBank/DDBJ whole genome shotgun (WGS) entry which is preliminary data.</text>
</comment>
<accession>A0AAV1I3C1</accession>
<dbReference type="AlphaFoldDB" id="A0AAV1I3C1"/>